<dbReference type="GO" id="GO:0005743">
    <property type="term" value="C:mitochondrial inner membrane"/>
    <property type="evidence" value="ECO:0007669"/>
    <property type="project" value="UniProtKB-SubCell"/>
</dbReference>
<comment type="function">
    <text evidence="13">Accessory subunit of the mitochondrial membrane respiratory chain NADH dehydrogenase (Complex I), that is believed to be not involved in catalysis. Required for proper complex I assembly. Complex I functions in the transfer of electrons from NADH to the respiratory chain. The immediate electron acceptor for the enzyme is believed to be ubiquinone.</text>
</comment>
<dbReference type="PANTHER" id="PTHR12964:SF0">
    <property type="entry name" value="NADH DEHYDROGENASE [UBIQUINONE] 1 ALPHA SUBCOMPLEX SUBUNIT 6"/>
    <property type="match status" value="1"/>
</dbReference>
<evidence type="ECO:0000256" key="9">
    <source>
        <dbReference type="ARBA" id="ARBA00023128"/>
    </source>
</evidence>
<dbReference type="CDD" id="cd20266">
    <property type="entry name" value="Complex1_LYR_NDUFA6_LYRM6"/>
    <property type="match status" value="1"/>
</dbReference>
<dbReference type="Pfam" id="PF05347">
    <property type="entry name" value="Complex1_LYR"/>
    <property type="match status" value="1"/>
</dbReference>
<comment type="subcellular location">
    <subcellularLocation>
        <location evidence="1">Mitochondrion inner membrane</location>
        <topology evidence="1">Peripheral membrane protein</topology>
        <orientation evidence="1">Matrix side</orientation>
    </subcellularLocation>
</comment>
<gene>
    <name evidence="15" type="ORF">GPM918_LOCUS35077</name>
    <name evidence="16" type="ORF">SRO942_LOCUS35790</name>
</gene>
<evidence type="ECO:0000313" key="15">
    <source>
        <dbReference type="EMBL" id="CAF1460868.1"/>
    </source>
</evidence>
<evidence type="ECO:0000256" key="2">
    <source>
        <dbReference type="ARBA" id="ARBA00009508"/>
    </source>
</evidence>
<dbReference type="PANTHER" id="PTHR12964">
    <property type="entry name" value="NADH-UBIQUINONE OXIDOREDUCTASE B14 SUBUNIT"/>
    <property type="match status" value="1"/>
</dbReference>
<dbReference type="Proteomes" id="UP000681722">
    <property type="component" value="Unassembled WGS sequence"/>
</dbReference>
<sequence length="127" mass="15305">MSLSNRITPVLKEIRPVLSVNHAEAKRRVLNLYKIWLRQIPYIRVDYISNNWTEPELRKILKENFLSNKNVTDIRVIDRLLVKGQMDFVETAEIWRQAHNAALFDRSMDTYKQKPKHFLERFYEGHH</sequence>
<accession>A0A815QE26</accession>
<keyword evidence="17" id="KW-1185">Reference proteome</keyword>
<evidence type="ECO:0000259" key="14">
    <source>
        <dbReference type="Pfam" id="PF05347"/>
    </source>
</evidence>
<dbReference type="GO" id="GO:0006979">
    <property type="term" value="P:response to oxidative stress"/>
    <property type="evidence" value="ECO:0007669"/>
    <property type="project" value="TreeGrafter"/>
</dbReference>
<evidence type="ECO:0000313" key="16">
    <source>
        <dbReference type="EMBL" id="CAF4331197.1"/>
    </source>
</evidence>
<dbReference type="InterPro" id="IPR008011">
    <property type="entry name" value="Complex1_LYR_dom"/>
</dbReference>
<evidence type="ECO:0000256" key="13">
    <source>
        <dbReference type="ARBA" id="ARBA00046116"/>
    </source>
</evidence>
<dbReference type="GO" id="GO:0045271">
    <property type="term" value="C:respiratory chain complex I"/>
    <property type="evidence" value="ECO:0007669"/>
    <property type="project" value="InterPro"/>
</dbReference>
<dbReference type="InterPro" id="IPR016488">
    <property type="entry name" value="NADH_Ub_cplx-1_asu_su-6"/>
</dbReference>
<keyword evidence="5" id="KW-0813">Transport</keyword>
<evidence type="ECO:0000256" key="11">
    <source>
        <dbReference type="ARBA" id="ARBA00030213"/>
    </source>
</evidence>
<evidence type="ECO:0000256" key="7">
    <source>
        <dbReference type="ARBA" id="ARBA00022792"/>
    </source>
</evidence>
<comment type="caution">
    <text evidence="15">The sequence shown here is derived from an EMBL/GenBank/DDBJ whole genome shotgun (WGS) entry which is preliminary data.</text>
</comment>
<organism evidence="15 17">
    <name type="scientific">Didymodactylos carnosus</name>
    <dbReference type="NCBI Taxonomy" id="1234261"/>
    <lineage>
        <taxon>Eukaryota</taxon>
        <taxon>Metazoa</taxon>
        <taxon>Spiralia</taxon>
        <taxon>Gnathifera</taxon>
        <taxon>Rotifera</taxon>
        <taxon>Eurotatoria</taxon>
        <taxon>Bdelloidea</taxon>
        <taxon>Philodinida</taxon>
        <taxon>Philodinidae</taxon>
        <taxon>Didymodactylos</taxon>
    </lineage>
</organism>
<evidence type="ECO:0000256" key="6">
    <source>
        <dbReference type="ARBA" id="ARBA00022660"/>
    </source>
</evidence>
<dbReference type="EMBL" id="CAJOBC010085444">
    <property type="protein sequence ID" value="CAF4331197.1"/>
    <property type="molecule type" value="Genomic_DNA"/>
</dbReference>
<dbReference type="AlphaFoldDB" id="A0A815QE26"/>
<comment type="subunit">
    <text evidence="3">Mammalian complex I is composed of 45 different subunits.</text>
</comment>
<evidence type="ECO:0000256" key="1">
    <source>
        <dbReference type="ARBA" id="ARBA00004443"/>
    </source>
</evidence>
<dbReference type="InterPro" id="IPR045299">
    <property type="entry name" value="Complex1_LYR_NDUFA6_LYRM6"/>
</dbReference>
<feature type="domain" description="Complex 1 LYR protein" evidence="14">
    <location>
        <begin position="27"/>
        <end position="88"/>
    </location>
</feature>
<dbReference type="OrthoDB" id="14535at2759"/>
<protein>
    <recommendedName>
        <fullName evidence="4">NADH dehydrogenase [ubiquinone] 1 alpha subcomplex subunit 6</fullName>
    </recommendedName>
    <alternativeName>
        <fullName evidence="11">Complex I-B14</fullName>
    </alternativeName>
    <alternativeName>
        <fullName evidence="12">NADH-ubiquinone oxidoreductase B14 subunit</fullName>
    </alternativeName>
</protein>
<keyword evidence="6" id="KW-0679">Respiratory chain</keyword>
<reference evidence="15" key="1">
    <citation type="submission" date="2021-02" db="EMBL/GenBank/DDBJ databases">
        <authorList>
            <person name="Nowell W R."/>
        </authorList>
    </citation>
    <scope>NUCLEOTIDE SEQUENCE</scope>
</reference>
<evidence type="ECO:0000256" key="10">
    <source>
        <dbReference type="ARBA" id="ARBA00023136"/>
    </source>
</evidence>
<evidence type="ECO:0000256" key="4">
    <source>
        <dbReference type="ARBA" id="ARBA00016386"/>
    </source>
</evidence>
<keyword evidence="9" id="KW-0496">Mitochondrion</keyword>
<evidence type="ECO:0000256" key="12">
    <source>
        <dbReference type="ARBA" id="ARBA00032352"/>
    </source>
</evidence>
<evidence type="ECO:0000256" key="3">
    <source>
        <dbReference type="ARBA" id="ARBA00011790"/>
    </source>
</evidence>
<evidence type="ECO:0000256" key="8">
    <source>
        <dbReference type="ARBA" id="ARBA00022982"/>
    </source>
</evidence>
<evidence type="ECO:0000313" key="17">
    <source>
        <dbReference type="Proteomes" id="UP000663829"/>
    </source>
</evidence>
<keyword evidence="10" id="KW-0472">Membrane</keyword>
<comment type="similarity">
    <text evidence="2">Belongs to the complex I LYR family.</text>
</comment>
<keyword evidence="8" id="KW-0249">Electron transport</keyword>
<evidence type="ECO:0000256" key="5">
    <source>
        <dbReference type="ARBA" id="ARBA00022448"/>
    </source>
</evidence>
<proteinExistence type="inferred from homology"/>
<dbReference type="EMBL" id="CAJNOQ010019989">
    <property type="protein sequence ID" value="CAF1460868.1"/>
    <property type="molecule type" value="Genomic_DNA"/>
</dbReference>
<name>A0A815QE26_9BILA</name>
<dbReference type="Proteomes" id="UP000663829">
    <property type="component" value="Unassembled WGS sequence"/>
</dbReference>
<keyword evidence="7" id="KW-0999">Mitochondrion inner membrane</keyword>